<protein>
    <recommendedName>
        <fullName evidence="3">Serine-threonine/tyrosine-protein kinase catalytic domain-containing protein</fullName>
    </recommendedName>
</protein>
<reference evidence="1 2" key="1">
    <citation type="submission" date="2020-05" db="EMBL/GenBank/DDBJ databases">
        <authorList>
            <person name="Campoy J."/>
            <person name="Schneeberger K."/>
            <person name="Spophaly S."/>
        </authorList>
    </citation>
    <scope>NUCLEOTIDE SEQUENCE [LARGE SCALE GENOMIC DNA]</scope>
    <source>
        <strain evidence="1">PruArmRojPasFocal</strain>
    </source>
</reference>
<dbReference type="EMBL" id="CAEKDK010000001">
    <property type="protein sequence ID" value="CAB4267886.1"/>
    <property type="molecule type" value="Genomic_DNA"/>
</dbReference>
<gene>
    <name evidence="1" type="ORF">CURHAP_LOCUS10797</name>
</gene>
<evidence type="ECO:0008006" key="3">
    <source>
        <dbReference type="Google" id="ProtNLM"/>
    </source>
</evidence>
<evidence type="ECO:0000313" key="2">
    <source>
        <dbReference type="Proteomes" id="UP000507222"/>
    </source>
</evidence>
<proteinExistence type="predicted"/>
<sequence>MQAAHLDTHQPSLHGEYVIQSMWKIAEKALMCVQAHGFMRPSILEILKEIQDAISIERDVGAARDGTSETSRNSINSSLNSMDLGGTYNFLSIDDSIARPTA</sequence>
<name>A0A6J5TUY6_PRUAR</name>
<evidence type="ECO:0000313" key="1">
    <source>
        <dbReference type="EMBL" id="CAB4267886.1"/>
    </source>
</evidence>
<organism evidence="1 2">
    <name type="scientific">Prunus armeniaca</name>
    <name type="common">Apricot</name>
    <name type="synonym">Armeniaca vulgaris</name>
    <dbReference type="NCBI Taxonomy" id="36596"/>
    <lineage>
        <taxon>Eukaryota</taxon>
        <taxon>Viridiplantae</taxon>
        <taxon>Streptophyta</taxon>
        <taxon>Embryophyta</taxon>
        <taxon>Tracheophyta</taxon>
        <taxon>Spermatophyta</taxon>
        <taxon>Magnoliopsida</taxon>
        <taxon>eudicotyledons</taxon>
        <taxon>Gunneridae</taxon>
        <taxon>Pentapetalae</taxon>
        <taxon>rosids</taxon>
        <taxon>fabids</taxon>
        <taxon>Rosales</taxon>
        <taxon>Rosaceae</taxon>
        <taxon>Amygdaloideae</taxon>
        <taxon>Amygdaleae</taxon>
        <taxon>Prunus</taxon>
    </lineage>
</organism>
<dbReference type="Proteomes" id="UP000507222">
    <property type="component" value="Unassembled WGS sequence"/>
</dbReference>
<accession>A0A6J5TUY6</accession>
<dbReference type="AlphaFoldDB" id="A0A6J5TUY6"/>